<feature type="transmembrane region" description="Helical" evidence="1">
    <location>
        <begin position="72"/>
        <end position="89"/>
    </location>
</feature>
<evidence type="ECO:0000313" key="3">
    <source>
        <dbReference type="Proteomes" id="UP000024332"/>
    </source>
</evidence>
<dbReference type="EMBL" id="JFZT01000061">
    <property type="protein sequence ID" value="EZQ01818.1"/>
    <property type="molecule type" value="Genomic_DNA"/>
</dbReference>
<dbReference type="AlphaFoldDB" id="A0A031LLS9"/>
<feature type="transmembrane region" description="Helical" evidence="1">
    <location>
        <begin position="318"/>
        <end position="336"/>
    </location>
</feature>
<name>A0A031LLS9_9CREN</name>
<proteinExistence type="predicted"/>
<dbReference type="OrthoDB" id="42384at2157"/>
<feature type="transmembrane region" description="Helical" evidence="1">
    <location>
        <begin position="34"/>
        <end position="60"/>
    </location>
</feature>
<keyword evidence="3" id="KW-1185">Reference proteome</keyword>
<sequence>MAETRRQVIYLTVGLVIMASLFILAYRINILENPISAAILSLSFFSVIAIFIIALNPWLINRDRRIDKIDDIVVIISILTYTIISISTIKGFGTDDMEYITQADRYLLLGKDPYAQLYSPIGVSPTYLLSGSVAHAFIYPPLSFLVYFPFFLIFSHFLMLSYLNLINIIAQDLLVTLIYFQGKKTGDPIAVLPVIFSFITAGLLAPSFSGVNAPVWALFMAMSYITKGKKSGIFMALADSFNQIPWIITPFLLIYKRKDVKDILFGFIVSILVINLPFLFWNAHAFLSVFTDDSSTIPVAFTGLTIFNLTSFLTVEPWFFTITMGLIGIFCLYMYFRLFSLIKETIWVFPMIILWFSWRTLTSYFLMWPELMFLSIFNLEKEGSNKISLNFNVIRKELIASLFIFMFTLTSVGAISHVQYVSQDPIKVVSVSVPEESNPVSELSIIVKNTRNESVNITLIRVSVPNSLNMVWNFTNSSIPPNSTREILAYTNNPKLFINSSSFTVQVYSGYFMSSYQVDINSTKINLTYENSTSTGEIGKN</sequence>
<dbReference type="Proteomes" id="UP000024332">
    <property type="component" value="Unassembled WGS sequence"/>
</dbReference>
<keyword evidence="1" id="KW-0472">Membrane</keyword>
<protein>
    <recommendedName>
        <fullName evidence="4">DUF2029 domain-containing protein</fullName>
    </recommendedName>
</protein>
<organism evidence="2 3">
    <name type="scientific">Candidatus Acidianus copahuensis</name>
    <dbReference type="NCBI Taxonomy" id="1160895"/>
    <lineage>
        <taxon>Archaea</taxon>
        <taxon>Thermoproteota</taxon>
        <taxon>Thermoprotei</taxon>
        <taxon>Sulfolobales</taxon>
        <taxon>Sulfolobaceae</taxon>
        <taxon>Acidianus</taxon>
    </lineage>
</organism>
<keyword evidence="1" id="KW-1133">Transmembrane helix</keyword>
<gene>
    <name evidence="2" type="ORF">CM19_12155</name>
</gene>
<dbReference type="STRING" id="1160895.CM19_12155"/>
<feature type="transmembrane region" description="Helical" evidence="1">
    <location>
        <begin position="262"/>
        <end position="281"/>
    </location>
</feature>
<comment type="caution">
    <text evidence="2">The sequence shown here is derived from an EMBL/GenBank/DDBJ whole genome shotgun (WGS) entry which is preliminary data.</text>
</comment>
<feature type="transmembrane region" description="Helical" evidence="1">
    <location>
        <begin position="398"/>
        <end position="418"/>
    </location>
</feature>
<feature type="transmembrane region" description="Helical" evidence="1">
    <location>
        <begin position="7"/>
        <end position="28"/>
    </location>
</feature>
<accession>A0A031LLS9</accession>
<dbReference type="RefSeq" id="WP_052349551.1">
    <property type="nucleotide sequence ID" value="NZ_JFZT01000061.1"/>
</dbReference>
<feature type="transmembrane region" description="Helical" evidence="1">
    <location>
        <begin position="144"/>
        <end position="169"/>
    </location>
</feature>
<keyword evidence="1" id="KW-0812">Transmembrane</keyword>
<evidence type="ECO:0008006" key="4">
    <source>
        <dbReference type="Google" id="ProtNLM"/>
    </source>
</evidence>
<evidence type="ECO:0000313" key="2">
    <source>
        <dbReference type="EMBL" id="EZQ01818.1"/>
    </source>
</evidence>
<evidence type="ECO:0000256" key="1">
    <source>
        <dbReference type="SAM" id="Phobius"/>
    </source>
</evidence>
<reference evidence="2 3" key="1">
    <citation type="submission" date="2014-03" db="EMBL/GenBank/DDBJ databases">
        <title>Draft genome sequence of the novel thermoacidophilic archaea Acidianus copahuensis ALE1 strain, isolated from Copahue volcanic area in Neuquen Argentina.</title>
        <authorList>
            <person name="Urbieta M.S."/>
            <person name="Rascovan N."/>
            <person name="Castro C."/>
            <person name="Revale S."/>
            <person name="Giaveno M.A."/>
            <person name="Vazquez M.P."/>
            <person name="Donati E.R."/>
        </authorList>
    </citation>
    <scope>NUCLEOTIDE SEQUENCE [LARGE SCALE GENOMIC DNA]</scope>
    <source>
        <strain evidence="2 3">ALE1</strain>
    </source>
</reference>
<feature type="transmembrane region" description="Helical" evidence="1">
    <location>
        <begin position="189"/>
        <end position="211"/>
    </location>
</feature>
<feature type="transmembrane region" description="Helical" evidence="1">
    <location>
        <begin position="348"/>
        <end position="367"/>
    </location>
</feature>